<dbReference type="GO" id="GO:0006412">
    <property type="term" value="P:translation"/>
    <property type="evidence" value="ECO:0007669"/>
    <property type="project" value="InterPro"/>
</dbReference>
<dbReference type="SUPFAM" id="SSF48140">
    <property type="entry name" value="Ribosomal protein L19 (L19e)"/>
    <property type="match status" value="1"/>
</dbReference>
<dbReference type="InterPro" id="IPR036770">
    <property type="entry name" value="Ankyrin_rpt-contain_sf"/>
</dbReference>
<dbReference type="Gene3D" id="1.25.40.20">
    <property type="entry name" value="Ankyrin repeat-containing domain"/>
    <property type="match status" value="1"/>
</dbReference>
<dbReference type="PANTHER" id="PTHR24121:SF21">
    <property type="entry name" value="ANKYRIN REPEAT FAMILY PROTEIN"/>
    <property type="match status" value="1"/>
</dbReference>
<dbReference type="GO" id="GO:0003735">
    <property type="term" value="F:structural constituent of ribosome"/>
    <property type="evidence" value="ECO:0007669"/>
    <property type="project" value="InterPro"/>
</dbReference>
<dbReference type="Pfam" id="PF12796">
    <property type="entry name" value="Ank_2"/>
    <property type="match status" value="1"/>
</dbReference>
<name>A0A565BZU9_9BRAS</name>
<protein>
    <submittedName>
        <fullName evidence="2">Uncharacterized protein</fullName>
    </submittedName>
</protein>
<dbReference type="OrthoDB" id="1717996at2759"/>
<sequence length="256" mass="28352">MRGNWKSAYAILLDQPALLISPINVKEQTILHIVVASRNVQFVKKLLQAYKDINNNINDLALKDNRGNTAFCFATASGSVDIALELIERNATLPTLPGCEGLAPIHIAALFGQTKMVQTLSKYSSFDSLGYSLTEHGHLFLAIVSAEIFGQNMRKLVKDGFIIMKPTKIHSFTRQEKRTSLWLRVANKGIVDESLERLLNKYRETKKLLRLRTRLAEKGNMLGEKSVGRGGGDIQATAPPPAQTAVVPVKKSLRNT</sequence>
<dbReference type="SMART" id="SM00248">
    <property type="entry name" value="ANK"/>
    <property type="match status" value="3"/>
</dbReference>
<dbReference type="AlphaFoldDB" id="A0A565BZU9"/>
<proteinExistence type="predicted"/>
<evidence type="ECO:0000313" key="2">
    <source>
        <dbReference type="EMBL" id="VVB06935.1"/>
    </source>
</evidence>
<dbReference type="InterPro" id="IPR002110">
    <property type="entry name" value="Ankyrin_rpt"/>
</dbReference>
<evidence type="ECO:0000313" key="3">
    <source>
        <dbReference type="Proteomes" id="UP000489600"/>
    </source>
</evidence>
<feature type="region of interest" description="Disordered" evidence="1">
    <location>
        <begin position="222"/>
        <end position="256"/>
    </location>
</feature>
<comment type="caution">
    <text evidence="2">The sequence shown here is derived from an EMBL/GenBank/DDBJ whole genome shotgun (WGS) entry which is preliminary data.</text>
</comment>
<organism evidence="2 3">
    <name type="scientific">Arabis nemorensis</name>
    <dbReference type="NCBI Taxonomy" id="586526"/>
    <lineage>
        <taxon>Eukaryota</taxon>
        <taxon>Viridiplantae</taxon>
        <taxon>Streptophyta</taxon>
        <taxon>Embryophyta</taxon>
        <taxon>Tracheophyta</taxon>
        <taxon>Spermatophyta</taxon>
        <taxon>Magnoliopsida</taxon>
        <taxon>eudicotyledons</taxon>
        <taxon>Gunneridae</taxon>
        <taxon>Pentapetalae</taxon>
        <taxon>rosids</taxon>
        <taxon>malvids</taxon>
        <taxon>Brassicales</taxon>
        <taxon>Brassicaceae</taxon>
        <taxon>Arabideae</taxon>
        <taxon>Arabis</taxon>
    </lineage>
</organism>
<accession>A0A565BZU9</accession>
<dbReference type="Proteomes" id="UP000489600">
    <property type="component" value="Unassembled WGS sequence"/>
</dbReference>
<gene>
    <name evidence="2" type="ORF">ANE_LOCUS17379</name>
</gene>
<dbReference type="SUPFAM" id="SSF48403">
    <property type="entry name" value="Ankyrin repeat"/>
    <property type="match status" value="1"/>
</dbReference>
<dbReference type="GO" id="GO:0005840">
    <property type="term" value="C:ribosome"/>
    <property type="evidence" value="ECO:0007669"/>
    <property type="project" value="InterPro"/>
</dbReference>
<dbReference type="EMBL" id="CABITT030000006">
    <property type="protein sequence ID" value="VVB06935.1"/>
    <property type="molecule type" value="Genomic_DNA"/>
</dbReference>
<reference evidence="2" key="1">
    <citation type="submission" date="2019-07" db="EMBL/GenBank/DDBJ databases">
        <authorList>
            <person name="Dittberner H."/>
        </authorList>
    </citation>
    <scope>NUCLEOTIDE SEQUENCE [LARGE SCALE GENOMIC DNA]</scope>
</reference>
<keyword evidence="3" id="KW-1185">Reference proteome</keyword>
<dbReference type="InterPro" id="IPR035970">
    <property type="entry name" value="60S_ribosomal_eL19_sf"/>
</dbReference>
<evidence type="ECO:0000256" key="1">
    <source>
        <dbReference type="SAM" id="MobiDB-lite"/>
    </source>
</evidence>
<dbReference type="PANTHER" id="PTHR24121">
    <property type="entry name" value="NO MECHANORECEPTOR POTENTIAL C, ISOFORM D-RELATED"/>
    <property type="match status" value="1"/>
</dbReference>